<sequence length="204" mass="23100">MAHDIGIPGWTGQRAKACKTLLHDCLKMVVGTETDTELGALIESVKHSLYRFEIWTVSIRELYKTDLNGLLGPRLDGPRTQRDDLYSEVMRLLDELHRFLGDLMQILNGTQQQRRWVKSSINTPPDDMDISSSEDSDSEFADYIKKNELETADSETVTESNELCGCIGDTITSLMRIAMQVDDSVLHSKFDVCRLKNADSVEHF</sequence>
<reference evidence="1" key="1">
    <citation type="journal article" date="2023" name="Mol. Phylogenet. Evol.">
        <title>Genome-scale phylogeny and comparative genomics of the fungal order Sordariales.</title>
        <authorList>
            <person name="Hensen N."/>
            <person name="Bonometti L."/>
            <person name="Westerberg I."/>
            <person name="Brannstrom I.O."/>
            <person name="Guillou S."/>
            <person name="Cros-Aarteil S."/>
            <person name="Calhoun S."/>
            <person name="Haridas S."/>
            <person name="Kuo A."/>
            <person name="Mondo S."/>
            <person name="Pangilinan J."/>
            <person name="Riley R."/>
            <person name="LaButti K."/>
            <person name="Andreopoulos B."/>
            <person name="Lipzen A."/>
            <person name="Chen C."/>
            <person name="Yan M."/>
            <person name="Daum C."/>
            <person name="Ng V."/>
            <person name="Clum A."/>
            <person name="Steindorff A."/>
            <person name="Ohm R.A."/>
            <person name="Martin F."/>
            <person name="Silar P."/>
            <person name="Natvig D.O."/>
            <person name="Lalanne C."/>
            <person name="Gautier V."/>
            <person name="Ament-Velasquez S.L."/>
            <person name="Kruys A."/>
            <person name="Hutchinson M.I."/>
            <person name="Powell A.J."/>
            <person name="Barry K."/>
            <person name="Miller A.N."/>
            <person name="Grigoriev I.V."/>
            <person name="Debuchy R."/>
            <person name="Gladieux P."/>
            <person name="Hiltunen Thoren M."/>
            <person name="Johannesson H."/>
        </authorList>
    </citation>
    <scope>NUCLEOTIDE SEQUENCE</scope>
    <source>
        <strain evidence="1">CBS 560.94</strain>
    </source>
</reference>
<dbReference type="RefSeq" id="XP_062680149.1">
    <property type="nucleotide sequence ID" value="XM_062830621.1"/>
</dbReference>
<evidence type="ECO:0000313" key="2">
    <source>
        <dbReference type="Proteomes" id="UP001278500"/>
    </source>
</evidence>
<dbReference type="EMBL" id="JAUEPP010000005">
    <property type="protein sequence ID" value="KAK3342356.1"/>
    <property type="molecule type" value="Genomic_DNA"/>
</dbReference>
<accession>A0AAE0MQS6</accession>
<proteinExistence type="predicted"/>
<comment type="caution">
    <text evidence="1">The sequence shown here is derived from an EMBL/GenBank/DDBJ whole genome shotgun (WGS) entry which is preliminary data.</text>
</comment>
<reference evidence="1" key="2">
    <citation type="submission" date="2023-06" db="EMBL/GenBank/DDBJ databases">
        <authorList>
            <consortium name="Lawrence Berkeley National Laboratory"/>
            <person name="Haridas S."/>
            <person name="Hensen N."/>
            <person name="Bonometti L."/>
            <person name="Westerberg I."/>
            <person name="Brannstrom I.O."/>
            <person name="Guillou S."/>
            <person name="Cros-Aarteil S."/>
            <person name="Calhoun S."/>
            <person name="Kuo A."/>
            <person name="Mondo S."/>
            <person name="Pangilinan J."/>
            <person name="Riley R."/>
            <person name="Labutti K."/>
            <person name="Andreopoulos B."/>
            <person name="Lipzen A."/>
            <person name="Chen C."/>
            <person name="Yanf M."/>
            <person name="Daum C."/>
            <person name="Ng V."/>
            <person name="Clum A."/>
            <person name="Steindorff A."/>
            <person name="Ohm R."/>
            <person name="Martin F."/>
            <person name="Silar P."/>
            <person name="Natvig D."/>
            <person name="Lalanne C."/>
            <person name="Gautier V."/>
            <person name="Ament-Velasquez S.L."/>
            <person name="Kruys A."/>
            <person name="Hutchinson M.I."/>
            <person name="Powell A.J."/>
            <person name="Barry K."/>
            <person name="Miller A.N."/>
            <person name="Grigoriev I.V."/>
            <person name="Debuchy R."/>
            <person name="Gladieux P."/>
            <person name="Thoren M.H."/>
            <person name="Johannesson H."/>
        </authorList>
    </citation>
    <scope>NUCLEOTIDE SEQUENCE</scope>
    <source>
        <strain evidence="1">CBS 560.94</strain>
    </source>
</reference>
<dbReference type="GeneID" id="87867775"/>
<dbReference type="AlphaFoldDB" id="A0AAE0MQS6"/>
<evidence type="ECO:0000313" key="1">
    <source>
        <dbReference type="EMBL" id="KAK3342356.1"/>
    </source>
</evidence>
<dbReference type="PANTHER" id="PTHR35391:SF7">
    <property type="entry name" value="C2H2-TYPE DOMAIN-CONTAINING PROTEIN"/>
    <property type="match status" value="1"/>
</dbReference>
<dbReference type="Proteomes" id="UP001278500">
    <property type="component" value="Unassembled WGS sequence"/>
</dbReference>
<gene>
    <name evidence="1" type="ORF">B0H65DRAFT_575476</name>
</gene>
<keyword evidence="2" id="KW-1185">Reference proteome</keyword>
<dbReference type="PANTHER" id="PTHR35391">
    <property type="entry name" value="C2H2-TYPE DOMAIN-CONTAINING PROTEIN-RELATED"/>
    <property type="match status" value="1"/>
</dbReference>
<organism evidence="1 2">
    <name type="scientific">Neurospora tetraspora</name>
    <dbReference type="NCBI Taxonomy" id="94610"/>
    <lineage>
        <taxon>Eukaryota</taxon>
        <taxon>Fungi</taxon>
        <taxon>Dikarya</taxon>
        <taxon>Ascomycota</taxon>
        <taxon>Pezizomycotina</taxon>
        <taxon>Sordariomycetes</taxon>
        <taxon>Sordariomycetidae</taxon>
        <taxon>Sordariales</taxon>
        <taxon>Sordariaceae</taxon>
        <taxon>Neurospora</taxon>
    </lineage>
</organism>
<protein>
    <submittedName>
        <fullName evidence="1">Uncharacterized protein</fullName>
    </submittedName>
</protein>
<name>A0AAE0MQS6_9PEZI</name>